<dbReference type="eggNOG" id="COG1449">
    <property type="taxonomic scope" value="Bacteria"/>
</dbReference>
<keyword evidence="2" id="KW-0119">Carbohydrate metabolism</keyword>
<comment type="caution">
    <text evidence="4">The sequence shown here is derived from an EMBL/GenBank/DDBJ whole genome shotgun (WGS) entry which is preliminary data.</text>
</comment>
<organism evidence="4 5">
    <name type="scientific">Candidatus Scalindua brodae</name>
    <dbReference type="NCBI Taxonomy" id="237368"/>
    <lineage>
        <taxon>Bacteria</taxon>
        <taxon>Pseudomonadati</taxon>
        <taxon>Planctomycetota</taxon>
        <taxon>Candidatus Brocadiia</taxon>
        <taxon>Candidatus Brocadiales</taxon>
        <taxon>Candidatus Scalinduaceae</taxon>
        <taxon>Candidatus Scalindua</taxon>
    </lineage>
</organism>
<comment type="similarity">
    <text evidence="1">Belongs to the glycosyl hydrolase 57 family.</text>
</comment>
<dbReference type="PATRIC" id="fig|237368.3.peg.1553"/>
<sequence>MNKYICIHGHFYQPPRENPWLEEIEFQESAYPYHDWNERITDECYAPNTASRILDAEDRIIEITNTYAKISFDFGPTLLSWMERQKPEVYQAILDADKLSMETFSGHGSAIAQAYNHMIMPLANKRDKYTQAIWGIKDFKKRFNRYPEGMWLPETAVDIETLEVLVSLGIKFTVIAQRQAARVKRTGKTESWVDATGEKIDPKMPYLCILPSGQPINIFFYDGHISQEVSFGKLLNNGEEFAEKLLSAFSDESYHPQIVHIATDGETFGHHHHFGDMALSYCLNYIESGNHAKITNYGEYLDKHSPTHIVEIVENSSWSCIHGVERWRDNCGCNSGNQSKWNQAWRKPLREAMDWLRDTLITIFSDEASRCFKDPWSVRNDYIEVILDRSTKNMKAFLNRHASRKLTRKEKVMVLELLEMQRNTMLMYTSCGWFFDNASGIETVQIMQYASKAIQYAEVLTGLSLESEYLKYLKKIPCNMYENAAIIYEKFVTPARSDLLRVGAHYSISSIFEDCPEEKMKTFHYTVNSKVCNRTEVGKLILSIGKADITSDITWDTKIIDFAVLHLGDHNISGGARNFKGDEDFSVMQSEIMDAFEKGSVHEVIRLMDKHFSNNIYSIWHLFKDEQRKLMHRILQLTYLEAEASYRQIYDNNYAIMNIFHGLNMKIPRPFFAATEYILNTDLKDIFDHEDLNVKRLEKLIDETEKWSVTIDKTTLEFSISTWINNQMEMLKRKPENTMLFKKIYTTLQIIKPLSLTLDFWLAQNTYYSVGMDLYNTMKLNASKGNKRAEEWIEDFLKLGGDLKVKI</sequence>
<dbReference type="GO" id="GO:0005975">
    <property type="term" value="P:carbohydrate metabolic process"/>
    <property type="evidence" value="ECO:0007669"/>
    <property type="project" value="InterPro"/>
</dbReference>
<evidence type="ECO:0000259" key="3">
    <source>
        <dbReference type="Pfam" id="PF03065"/>
    </source>
</evidence>
<dbReference type="InterPro" id="IPR021923">
    <property type="entry name" value="DUF3536"/>
</dbReference>
<evidence type="ECO:0000256" key="1">
    <source>
        <dbReference type="ARBA" id="ARBA00006821"/>
    </source>
</evidence>
<dbReference type="Proteomes" id="UP000030652">
    <property type="component" value="Unassembled WGS sequence"/>
</dbReference>
<feature type="domain" description="Glycoside hydrolase family 57 N-terminal" evidence="3">
    <location>
        <begin position="18"/>
        <end position="312"/>
    </location>
</feature>
<name>A0A0B0EL99_9BACT</name>
<reference evidence="4 5" key="1">
    <citation type="submission" date="2014-10" db="EMBL/GenBank/DDBJ databases">
        <title>Draft genome of anammox bacterium scalindua brodae, obtained using differential coverage binning of sequence data from two enrichment reactors.</title>
        <authorList>
            <person name="Speth D.R."/>
            <person name="Russ L."/>
            <person name="Kartal B."/>
            <person name="Op den Camp H.J."/>
            <person name="Dutilh B.E."/>
            <person name="Jetten M.S."/>
        </authorList>
    </citation>
    <scope>NUCLEOTIDE SEQUENCE [LARGE SCALE GENOMIC DNA]</scope>
    <source>
        <strain evidence="4">RU1</strain>
    </source>
</reference>
<protein>
    <recommendedName>
        <fullName evidence="3">Glycoside hydrolase family 57 N-terminal domain-containing protein</fullName>
    </recommendedName>
</protein>
<dbReference type="InterPro" id="IPR011330">
    <property type="entry name" value="Glyco_hydro/deAcase_b/a-brl"/>
</dbReference>
<evidence type="ECO:0000313" key="4">
    <source>
        <dbReference type="EMBL" id="KHE92811.1"/>
    </source>
</evidence>
<dbReference type="PANTHER" id="PTHR36306:SF3">
    <property type="entry name" value="GLYCOSIDE HYDROLASE FAMILY 57"/>
    <property type="match status" value="1"/>
</dbReference>
<dbReference type="Pfam" id="PF03065">
    <property type="entry name" value="Glyco_hydro_57"/>
    <property type="match status" value="1"/>
</dbReference>
<evidence type="ECO:0000313" key="5">
    <source>
        <dbReference type="Proteomes" id="UP000030652"/>
    </source>
</evidence>
<proteinExistence type="inferred from homology"/>
<dbReference type="Pfam" id="PF12055">
    <property type="entry name" value="DUF3536"/>
    <property type="match status" value="1"/>
</dbReference>
<dbReference type="PANTHER" id="PTHR36306">
    <property type="entry name" value="ALPHA-AMYLASE-RELATED-RELATED"/>
    <property type="match status" value="1"/>
</dbReference>
<gene>
    <name evidence="4" type="ORF">SCABRO_01419</name>
</gene>
<accession>A0A0B0EL99</accession>
<dbReference type="Gene3D" id="3.20.110.20">
    <property type="match status" value="1"/>
</dbReference>
<dbReference type="InterPro" id="IPR004300">
    <property type="entry name" value="Glyco_hydro_57_N"/>
</dbReference>
<dbReference type="AlphaFoldDB" id="A0A0B0EL99"/>
<dbReference type="SUPFAM" id="SSF88713">
    <property type="entry name" value="Glycoside hydrolase/deacetylase"/>
    <property type="match status" value="1"/>
</dbReference>
<evidence type="ECO:0000256" key="2">
    <source>
        <dbReference type="ARBA" id="ARBA00023277"/>
    </source>
</evidence>
<dbReference type="InterPro" id="IPR052046">
    <property type="entry name" value="GH57_Enzymes"/>
</dbReference>
<dbReference type="CDD" id="cd10797">
    <property type="entry name" value="GH57N_APU_like_1"/>
    <property type="match status" value="1"/>
</dbReference>
<dbReference type="EMBL" id="JRYO01000089">
    <property type="protein sequence ID" value="KHE92811.1"/>
    <property type="molecule type" value="Genomic_DNA"/>
</dbReference>
<dbReference type="GO" id="GO:0003824">
    <property type="term" value="F:catalytic activity"/>
    <property type="evidence" value="ECO:0007669"/>
    <property type="project" value="InterPro"/>
</dbReference>